<protein>
    <recommendedName>
        <fullName evidence="6">mitogen-activated protein kinase kinase</fullName>
        <ecNumber evidence="6">2.7.12.2</ecNumber>
    </recommendedName>
</protein>
<dbReference type="Pfam" id="PF00069">
    <property type="entry name" value="Pkinase"/>
    <property type="match status" value="1"/>
</dbReference>
<dbReference type="CDD" id="cd00180">
    <property type="entry name" value="PKc"/>
    <property type="match status" value="1"/>
</dbReference>
<dbReference type="EC" id="2.7.12.2" evidence="6"/>
<dbReference type="EMBL" id="BQXS01011531">
    <property type="protein sequence ID" value="GKT13667.1"/>
    <property type="molecule type" value="Genomic_DNA"/>
</dbReference>
<gene>
    <name evidence="11" type="ORF">ADUPG1_010311</name>
</gene>
<evidence type="ECO:0000256" key="9">
    <source>
        <dbReference type="ARBA" id="ARBA00051693"/>
    </source>
</evidence>
<evidence type="ECO:0000313" key="12">
    <source>
        <dbReference type="Proteomes" id="UP001057375"/>
    </source>
</evidence>
<keyword evidence="12" id="KW-1185">Reference proteome</keyword>
<dbReference type="Proteomes" id="UP001057375">
    <property type="component" value="Unassembled WGS sequence"/>
</dbReference>
<evidence type="ECO:0000256" key="3">
    <source>
        <dbReference type="ARBA" id="ARBA00022777"/>
    </source>
</evidence>
<accession>A0ABQ5JS76</accession>
<comment type="catalytic activity">
    <reaction evidence="8">
        <text>L-threonyl-[protein] + ATP = O-phospho-L-threonyl-[protein] + ADP + H(+)</text>
        <dbReference type="Rhea" id="RHEA:46608"/>
        <dbReference type="Rhea" id="RHEA-COMP:11060"/>
        <dbReference type="Rhea" id="RHEA-COMP:11605"/>
        <dbReference type="ChEBI" id="CHEBI:15378"/>
        <dbReference type="ChEBI" id="CHEBI:30013"/>
        <dbReference type="ChEBI" id="CHEBI:30616"/>
        <dbReference type="ChEBI" id="CHEBI:61977"/>
        <dbReference type="ChEBI" id="CHEBI:456216"/>
        <dbReference type="EC" id="2.7.12.2"/>
    </reaction>
</comment>
<dbReference type="InterPro" id="IPR008271">
    <property type="entry name" value="Ser/Thr_kinase_AS"/>
</dbReference>
<comment type="caution">
    <text evidence="11">The sequence shown here is derived from an EMBL/GenBank/DDBJ whole genome shotgun (WGS) entry which is preliminary data.</text>
</comment>
<evidence type="ECO:0000256" key="8">
    <source>
        <dbReference type="ARBA" id="ARBA00049299"/>
    </source>
</evidence>
<proteinExistence type="inferred from homology"/>
<keyword evidence="1" id="KW-0808">Transferase</keyword>
<name>A0ABQ5JS76_9EUKA</name>
<dbReference type="PROSITE" id="PS50011">
    <property type="entry name" value="PROTEIN_KINASE_DOM"/>
    <property type="match status" value="1"/>
</dbReference>
<evidence type="ECO:0000256" key="2">
    <source>
        <dbReference type="ARBA" id="ARBA00022741"/>
    </source>
</evidence>
<dbReference type="SMART" id="SM00220">
    <property type="entry name" value="S_TKc"/>
    <property type="match status" value="1"/>
</dbReference>
<evidence type="ECO:0000256" key="1">
    <source>
        <dbReference type="ARBA" id="ARBA00022679"/>
    </source>
</evidence>
<feature type="domain" description="Protein kinase" evidence="10">
    <location>
        <begin position="1"/>
        <end position="209"/>
    </location>
</feature>
<dbReference type="PANTHER" id="PTHR48013:SF9">
    <property type="entry name" value="DUAL SPECIFICITY MITOGEN-ACTIVATED PROTEIN KINASE KINASE 5"/>
    <property type="match status" value="1"/>
</dbReference>
<reference evidence="11" key="1">
    <citation type="submission" date="2022-03" db="EMBL/GenBank/DDBJ databases">
        <title>Draft genome sequence of Aduncisulcus paluster, a free-living microaerophilic Fornicata.</title>
        <authorList>
            <person name="Yuyama I."/>
            <person name="Kume K."/>
            <person name="Tamura T."/>
            <person name="Inagaki Y."/>
            <person name="Hashimoto T."/>
        </authorList>
    </citation>
    <scope>NUCLEOTIDE SEQUENCE</scope>
    <source>
        <strain evidence="11">NY0171</strain>
    </source>
</reference>
<evidence type="ECO:0000256" key="6">
    <source>
        <dbReference type="ARBA" id="ARBA00038999"/>
    </source>
</evidence>
<dbReference type="SUPFAM" id="SSF56112">
    <property type="entry name" value="Protein kinase-like (PK-like)"/>
    <property type="match status" value="1"/>
</dbReference>
<dbReference type="Gene3D" id="1.10.510.10">
    <property type="entry name" value="Transferase(Phosphotransferase) domain 1"/>
    <property type="match status" value="1"/>
</dbReference>
<keyword evidence="2" id="KW-0547">Nucleotide-binding</keyword>
<keyword evidence="3" id="KW-0418">Kinase</keyword>
<sequence length="210" mass="23183">MSAFRTLVRSALSARACGDCPFIVPLLCAFHDEHVLMPSKSGAYLVFPYYARGDMTTWLRTSSPSVCHVRQVLKCVLHALSFLHEHGIVHCDLKPQNVLIDDACNGLLCDFEGAVDCGERTIGLFSKTLRLGTPTFIAPELELALKEHRHPHPSPASDMFSFGVLVQDVFGALDGVCMPAEVHSICAACVSEHPRDRPTARQVLTHKWFL</sequence>
<comment type="similarity">
    <text evidence="5">Belongs to the protein kinase superfamily. STE Ser/Thr protein kinase family. MAP kinase kinase subfamily.</text>
</comment>
<dbReference type="PANTHER" id="PTHR48013">
    <property type="entry name" value="DUAL SPECIFICITY MITOGEN-ACTIVATED PROTEIN KINASE KINASE 5-RELATED"/>
    <property type="match status" value="1"/>
</dbReference>
<comment type="catalytic activity">
    <reaction evidence="9">
        <text>L-tyrosyl-[protein] + ATP = O-phospho-L-tyrosyl-[protein] + ADP + H(+)</text>
        <dbReference type="Rhea" id="RHEA:10596"/>
        <dbReference type="Rhea" id="RHEA-COMP:10136"/>
        <dbReference type="Rhea" id="RHEA-COMP:20101"/>
        <dbReference type="ChEBI" id="CHEBI:15378"/>
        <dbReference type="ChEBI" id="CHEBI:30616"/>
        <dbReference type="ChEBI" id="CHEBI:46858"/>
        <dbReference type="ChEBI" id="CHEBI:61978"/>
        <dbReference type="ChEBI" id="CHEBI:456216"/>
        <dbReference type="EC" id="2.7.12.2"/>
    </reaction>
</comment>
<evidence type="ECO:0000256" key="5">
    <source>
        <dbReference type="ARBA" id="ARBA00038035"/>
    </source>
</evidence>
<evidence type="ECO:0000259" key="10">
    <source>
        <dbReference type="PROSITE" id="PS50011"/>
    </source>
</evidence>
<evidence type="ECO:0000313" key="11">
    <source>
        <dbReference type="EMBL" id="GKT13667.1"/>
    </source>
</evidence>
<organism evidence="11 12">
    <name type="scientific">Aduncisulcus paluster</name>
    <dbReference type="NCBI Taxonomy" id="2918883"/>
    <lineage>
        <taxon>Eukaryota</taxon>
        <taxon>Metamonada</taxon>
        <taxon>Carpediemonas-like organisms</taxon>
        <taxon>Aduncisulcus</taxon>
    </lineage>
</organism>
<evidence type="ECO:0000256" key="4">
    <source>
        <dbReference type="ARBA" id="ARBA00022840"/>
    </source>
</evidence>
<comment type="catalytic activity">
    <reaction evidence="7">
        <text>L-seryl-[protein] + ATP = O-phospho-L-seryl-[protein] + ADP + H(+)</text>
        <dbReference type="Rhea" id="RHEA:17989"/>
        <dbReference type="Rhea" id="RHEA-COMP:9863"/>
        <dbReference type="Rhea" id="RHEA-COMP:11604"/>
        <dbReference type="ChEBI" id="CHEBI:15378"/>
        <dbReference type="ChEBI" id="CHEBI:29999"/>
        <dbReference type="ChEBI" id="CHEBI:30616"/>
        <dbReference type="ChEBI" id="CHEBI:83421"/>
        <dbReference type="ChEBI" id="CHEBI:456216"/>
        <dbReference type="EC" id="2.7.12.2"/>
    </reaction>
</comment>
<dbReference type="InterPro" id="IPR011009">
    <property type="entry name" value="Kinase-like_dom_sf"/>
</dbReference>
<dbReference type="PROSITE" id="PS00108">
    <property type="entry name" value="PROTEIN_KINASE_ST"/>
    <property type="match status" value="1"/>
</dbReference>
<keyword evidence="4" id="KW-0067">ATP-binding</keyword>
<dbReference type="InterPro" id="IPR000719">
    <property type="entry name" value="Prot_kinase_dom"/>
</dbReference>
<evidence type="ECO:0000256" key="7">
    <source>
        <dbReference type="ARBA" id="ARBA00049014"/>
    </source>
</evidence>